<dbReference type="GO" id="GO:0003841">
    <property type="term" value="F:1-acylglycerol-3-phosphate O-acyltransferase activity"/>
    <property type="evidence" value="ECO:0007669"/>
    <property type="project" value="TreeGrafter"/>
</dbReference>
<dbReference type="InterPro" id="IPR032098">
    <property type="entry name" value="Acyltransf_C"/>
</dbReference>
<dbReference type="Pfam" id="PF01553">
    <property type="entry name" value="Acyltransferase"/>
    <property type="match status" value="1"/>
</dbReference>
<keyword evidence="6" id="KW-1185">Reference proteome</keyword>
<evidence type="ECO:0000313" key="6">
    <source>
        <dbReference type="Proteomes" id="UP000886653"/>
    </source>
</evidence>
<dbReference type="EMBL" id="MU167210">
    <property type="protein sequence ID" value="KAG0151902.1"/>
    <property type="molecule type" value="Genomic_DNA"/>
</dbReference>
<dbReference type="InterPro" id="IPR002123">
    <property type="entry name" value="Plipid/glycerol_acylTrfase"/>
</dbReference>
<name>A0A9P6NUK1_9BASI</name>
<dbReference type="CDD" id="cd07990">
    <property type="entry name" value="LPLAT_LCLAT1-like"/>
    <property type="match status" value="1"/>
</dbReference>
<comment type="caution">
    <text evidence="5">The sequence shown here is derived from an EMBL/GenBank/DDBJ whole genome shotgun (WGS) entry which is preliminary data.</text>
</comment>
<proteinExistence type="inferred from homology"/>
<keyword evidence="3" id="KW-0012">Acyltransferase</keyword>
<evidence type="ECO:0000256" key="2">
    <source>
        <dbReference type="ARBA" id="ARBA00022679"/>
    </source>
</evidence>
<evidence type="ECO:0000256" key="1">
    <source>
        <dbReference type="ARBA" id="ARBA00008655"/>
    </source>
</evidence>
<dbReference type="PANTHER" id="PTHR10983">
    <property type="entry name" value="1-ACYLGLYCEROL-3-PHOSPHATE ACYLTRANSFERASE-RELATED"/>
    <property type="match status" value="1"/>
</dbReference>
<protein>
    <recommendedName>
        <fullName evidence="4">Phospholipid/glycerol acyltransferase domain-containing protein</fullName>
    </recommendedName>
</protein>
<sequence>MPFNGLLAYELNSQIASLLWTFMQWVFEHRHSALVTFSGDVIPPGENAIIIANHVSYSDFYLINGLALRKGMLPYCRWFAKSSLKWQLPIFGMSMYLIGMVMVTRDWLRDSRLIRSAFHHLKTPLGTGKRVWLVMFLEGTRKTDTKLLESQKFCESRGKPLLKHVLAPRTKGFVAAVQELRGTHVTHVYDLTLAYHGPKGFGHASTLTTVHALRRLTPPYLYHLHVRRWALSDLPKSNDQLTAWAERVWLEKDQTLEGLKNEWIDWDGLVGQGSLTDSNSGAYGVYRDSIW</sequence>
<reference evidence="5" key="1">
    <citation type="submission" date="2013-11" db="EMBL/GenBank/DDBJ databases">
        <title>Genome sequence of the fusiform rust pathogen reveals effectors for host alternation and coevolution with pine.</title>
        <authorList>
            <consortium name="DOE Joint Genome Institute"/>
            <person name="Smith K."/>
            <person name="Pendleton A."/>
            <person name="Kubisiak T."/>
            <person name="Anderson C."/>
            <person name="Salamov A."/>
            <person name="Aerts A."/>
            <person name="Riley R."/>
            <person name="Clum A."/>
            <person name="Lindquist E."/>
            <person name="Ence D."/>
            <person name="Campbell M."/>
            <person name="Kronenberg Z."/>
            <person name="Feau N."/>
            <person name="Dhillon B."/>
            <person name="Hamelin R."/>
            <person name="Burleigh J."/>
            <person name="Smith J."/>
            <person name="Yandell M."/>
            <person name="Nelson C."/>
            <person name="Grigoriev I."/>
            <person name="Davis J."/>
        </authorList>
    </citation>
    <scope>NUCLEOTIDE SEQUENCE</scope>
    <source>
        <strain evidence="5">G11</strain>
    </source>
</reference>
<keyword evidence="2" id="KW-0808">Transferase</keyword>
<gene>
    <name evidence="5" type="ORF">CROQUDRAFT_667606</name>
</gene>
<accession>A0A9P6NUK1</accession>
<organism evidence="5 6">
    <name type="scientific">Cronartium quercuum f. sp. fusiforme G11</name>
    <dbReference type="NCBI Taxonomy" id="708437"/>
    <lineage>
        <taxon>Eukaryota</taxon>
        <taxon>Fungi</taxon>
        <taxon>Dikarya</taxon>
        <taxon>Basidiomycota</taxon>
        <taxon>Pucciniomycotina</taxon>
        <taxon>Pucciniomycetes</taxon>
        <taxon>Pucciniales</taxon>
        <taxon>Coleosporiaceae</taxon>
        <taxon>Cronartium</taxon>
    </lineage>
</organism>
<evidence type="ECO:0000313" key="5">
    <source>
        <dbReference type="EMBL" id="KAG0151902.1"/>
    </source>
</evidence>
<dbReference type="PANTHER" id="PTHR10983:SF24">
    <property type="entry name" value="1-ACYLGLYCEROL-3-PHOSPHATE O-ACYLTRANSFERASE 3, ISOFORM E-RELATED"/>
    <property type="match status" value="1"/>
</dbReference>
<dbReference type="Proteomes" id="UP000886653">
    <property type="component" value="Unassembled WGS sequence"/>
</dbReference>
<feature type="domain" description="Phospholipid/glycerol acyltransferase" evidence="4">
    <location>
        <begin position="48"/>
        <end position="174"/>
    </location>
</feature>
<dbReference type="AlphaFoldDB" id="A0A9P6NUK1"/>
<dbReference type="GO" id="GO:0012505">
    <property type="term" value="C:endomembrane system"/>
    <property type="evidence" value="ECO:0007669"/>
    <property type="project" value="TreeGrafter"/>
</dbReference>
<evidence type="ECO:0000259" key="4">
    <source>
        <dbReference type="SMART" id="SM00563"/>
    </source>
</evidence>
<dbReference type="SMART" id="SM00563">
    <property type="entry name" value="PlsC"/>
    <property type="match status" value="1"/>
</dbReference>
<evidence type="ECO:0000256" key="3">
    <source>
        <dbReference type="ARBA" id="ARBA00023315"/>
    </source>
</evidence>
<dbReference type="SUPFAM" id="SSF69593">
    <property type="entry name" value="Glycerol-3-phosphate (1)-acyltransferase"/>
    <property type="match status" value="1"/>
</dbReference>
<dbReference type="OrthoDB" id="189226at2759"/>
<comment type="similarity">
    <text evidence="1">Belongs to the 1-acyl-sn-glycerol-3-phosphate acyltransferase family.</text>
</comment>
<dbReference type="Pfam" id="PF16076">
    <property type="entry name" value="Acyltransf_C"/>
    <property type="match status" value="1"/>
</dbReference>